<evidence type="ECO:0000313" key="2">
    <source>
        <dbReference type="Proteomes" id="UP000653578"/>
    </source>
</evidence>
<proteinExistence type="predicted"/>
<reference evidence="1 2" key="1">
    <citation type="submission" date="2019-10" db="EMBL/GenBank/DDBJ databases">
        <title>Description of Paenibacillus humi sp. nov.</title>
        <authorList>
            <person name="Carlier A."/>
            <person name="Qi S."/>
        </authorList>
    </citation>
    <scope>NUCLEOTIDE SEQUENCE [LARGE SCALE GENOMIC DNA]</scope>
    <source>
        <strain evidence="1 2">LMG 31461</strain>
    </source>
</reference>
<organism evidence="1 2">
    <name type="scientific">Paenibacillus plantarum</name>
    <dbReference type="NCBI Taxonomy" id="2654975"/>
    <lineage>
        <taxon>Bacteria</taxon>
        <taxon>Bacillati</taxon>
        <taxon>Bacillota</taxon>
        <taxon>Bacilli</taxon>
        <taxon>Bacillales</taxon>
        <taxon>Paenibacillaceae</taxon>
        <taxon>Paenibacillus</taxon>
    </lineage>
</organism>
<protein>
    <submittedName>
        <fullName evidence="1">Uncharacterized protein</fullName>
    </submittedName>
</protein>
<gene>
    <name evidence="1" type="ORF">GC096_25495</name>
</gene>
<sequence>MKEVRSIEDVMLQISNMNKENSICQFVLPGKGRFIIVLQEQDDSSTHAVIQNPYLEQNVIDSTGLEKQIGAMSASELMRNPFL</sequence>
<comment type="caution">
    <text evidence="1">The sequence shown here is derived from an EMBL/GenBank/DDBJ whole genome shotgun (WGS) entry which is preliminary data.</text>
</comment>
<name>A0ABX1XGI3_9BACL</name>
<accession>A0ABX1XGI3</accession>
<keyword evidence="2" id="KW-1185">Reference proteome</keyword>
<evidence type="ECO:0000313" key="1">
    <source>
        <dbReference type="EMBL" id="NOU67404.1"/>
    </source>
</evidence>
<dbReference type="Proteomes" id="UP000653578">
    <property type="component" value="Unassembled WGS sequence"/>
</dbReference>
<dbReference type="EMBL" id="WHNY01000067">
    <property type="protein sequence ID" value="NOU67404.1"/>
    <property type="molecule type" value="Genomic_DNA"/>
</dbReference>
<dbReference type="RefSeq" id="WP_171634125.1">
    <property type="nucleotide sequence ID" value="NZ_WHNY01000067.1"/>
</dbReference>